<dbReference type="InterPro" id="IPR002052">
    <property type="entry name" value="DNA_methylase_N6_adenine_CS"/>
</dbReference>
<proteinExistence type="inferred from homology"/>
<dbReference type="EMBL" id="CP037452">
    <property type="protein sequence ID" value="QDV53689.1"/>
    <property type="molecule type" value="Genomic_DNA"/>
</dbReference>
<dbReference type="Proteomes" id="UP000318313">
    <property type="component" value="Chromosome"/>
</dbReference>
<evidence type="ECO:0000256" key="2">
    <source>
        <dbReference type="ARBA" id="ARBA00022603"/>
    </source>
</evidence>
<evidence type="ECO:0000256" key="3">
    <source>
        <dbReference type="ARBA" id="ARBA00022679"/>
    </source>
</evidence>
<dbReference type="PANTHER" id="PTHR13370:SF3">
    <property type="entry name" value="TRNA (GUANINE(10)-N2)-METHYLTRANSFERASE HOMOLOG"/>
    <property type="match status" value="1"/>
</dbReference>
<dbReference type="KEGG" id="gfm:Enr17x_57700"/>
<dbReference type="AlphaFoldDB" id="A0A518IKT0"/>
<accession>A0A518IKT0</accession>
<dbReference type="GO" id="GO:0003677">
    <property type="term" value="F:DNA binding"/>
    <property type="evidence" value="ECO:0007669"/>
    <property type="project" value="InterPro"/>
</dbReference>
<evidence type="ECO:0000259" key="5">
    <source>
        <dbReference type="Pfam" id="PF01555"/>
    </source>
</evidence>
<dbReference type="Gene3D" id="3.40.50.150">
    <property type="entry name" value="Vaccinia Virus protein VP39"/>
    <property type="match status" value="1"/>
</dbReference>
<dbReference type="GO" id="GO:0008170">
    <property type="term" value="F:N-methyltransferase activity"/>
    <property type="evidence" value="ECO:0007669"/>
    <property type="project" value="InterPro"/>
</dbReference>
<comment type="similarity">
    <text evidence="1 4">Belongs to the N(4)/N(6)-methyltransferase family.</text>
</comment>
<evidence type="ECO:0000313" key="6">
    <source>
        <dbReference type="EMBL" id="QDV53689.1"/>
    </source>
</evidence>
<gene>
    <name evidence="6" type="primary">dpnA_3</name>
    <name evidence="6" type="ORF">Enr17x_57700</name>
</gene>
<dbReference type="GO" id="GO:0005737">
    <property type="term" value="C:cytoplasm"/>
    <property type="evidence" value="ECO:0007669"/>
    <property type="project" value="TreeGrafter"/>
</dbReference>
<dbReference type="InterPro" id="IPR029063">
    <property type="entry name" value="SAM-dependent_MTases_sf"/>
</dbReference>
<dbReference type="InterPro" id="IPR001091">
    <property type="entry name" value="RM_Methyltransferase"/>
</dbReference>
<evidence type="ECO:0000256" key="4">
    <source>
        <dbReference type="RuleBase" id="RU362026"/>
    </source>
</evidence>
<dbReference type="PANTHER" id="PTHR13370">
    <property type="entry name" value="RNA METHYLASE-RELATED"/>
    <property type="match status" value="1"/>
</dbReference>
<dbReference type="RefSeq" id="WP_232100879.1">
    <property type="nucleotide sequence ID" value="NZ_CP037452.1"/>
</dbReference>
<dbReference type="SUPFAM" id="SSF53335">
    <property type="entry name" value="S-adenosyl-L-methionine-dependent methyltransferases"/>
    <property type="match status" value="1"/>
</dbReference>
<dbReference type="EC" id="2.1.1.-" evidence="4"/>
<dbReference type="InterPro" id="IPR002941">
    <property type="entry name" value="DNA_methylase_N4/N6"/>
</dbReference>
<sequence length="276" mass="29908">MITGNGLTLGKYRQLESVKLSLGKPYYESNGIVIYNGDTLELSSNLPPNIFDALIVDPPYCSGAAGSAVGADPSAKYCHSGNTVGRPTFGGDFRDQRSFKYWCSLWIAQALRACKDAAYGLVFTDWRQLATMIDALQAGGFCYKGLISWDKGGGARAPHKGYFRHQCEFIPWGIKGKVPKLKDRGPFPGSYSIGVKQNDKHHMTGKPTPLMQGLGQCVPVGGLAFDPFCGSGTTLVASVLEGRGAIGFEASEEYCEIAARRVDAAQRGELMKFQRE</sequence>
<feature type="domain" description="DNA methylase N-4/N-6" evidence="5">
    <location>
        <begin position="52"/>
        <end position="259"/>
    </location>
</feature>
<dbReference type="Pfam" id="PF01555">
    <property type="entry name" value="N6_N4_Mtase"/>
    <property type="match status" value="1"/>
</dbReference>
<dbReference type="REBASE" id="357027">
    <property type="entry name" value="M.PbaEnr17ORF57700P"/>
</dbReference>
<evidence type="ECO:0000313" key="7">
    <source>
        <dbReference type="Proteomes" id="UP000318313"/>
    </source>
</evidence>
<reference evidence="6 7" key="1">
    <citation type="submission" date="2019-03" db="EMBL/GenBank/DDBJ databases">
        <title>Deep-cultivation of Planctomycetes and their phenomic and genomic characterization uncovers novel biology.</title>
        <authorList>
            <person name="Wiegand S."/>
            <person name="Jogler M."/>
            <person name="Boedeker C."/>
            <person name="Pinto D."/>
            <person name="Vollmers J."/>
            <person name="Rivas-Marin E."/>
            <person name="Kohn T."/>
            <person name="Peeters S.H."/>
            <person name="Heuer A."/>
            <person name="Rast P."/>
            <person name="Oberbeckmann S."/>
            <person name="Bunk B."/>
            <person name="Jeske O."/>
            <person name="Meyerdierks A."/>
            <person name="Storesund J.E."/>
            <person name="Kallscheuer N."/>
            <person name="Luecker S."/>
            <person name="Lage O.M."/>
            <person name="Pohl T."/>
            <person name="Merkel B.J."/>
            <person name="Hornburger P."/>
            <person name="Mueller R.-W."/>
            <person name="Bruemmer F."/>
            <person name="Labrenz M."/>
            <person name="Spormann A.M."/>
            <person name="Op den Camp H."/>
            <person name="Overmann J."/>
            <person name="Amann R."/>
            <person name="Jetten M.S.M."/>
            <person name="Mascher T."/>
            <person name="Medema M.H."/>
            <person name="Devos D.P."/>
            <person name="Kaster A.-K."/>
            <person name="Ovreas L."/>
            <person name="Rohde M."/>
            <person name="Galperin M.Y."/>
            <person name="Jogler C."/>
        </authorList>
    </citation>
    <scope>NUCLEOTIDE SEQUENCE [LARGE SCALE GENOMIC DNA]</scope>
    <source>
        <strain evidence="6 7">Enr17</strain>
    </source>
</reference>
<dbReference type="GO" id="GO:0032259">
    <property type="term" value="P:methylation"/>
    <property type="evidence" value="ECO:0007669"/>
    <property type="project" value="UniProtKB-KW"/>
</dbReference>
<protein>
    <recommendedName>
        <fullName evidence="4">Methyltransferase</fullName>
        <ecNumber evidence="4">2.1.1.-</ecNumber>
    </recommendedName>
</protein>
<organism evidence="6 7">
    <name type="scientific">Gimesia fumaroli</name>
    <dbReference type="NCBI Taxonomy" id="2527976"/>
    <lineage>
        <taxon>Bacteria</taxon>
        <taxon>Pseudomonadati</taxon>
        <taxon>Planctomycetota</taxon>
        <taxon>Planctomycetia</taxon>
        <taxon>Planctomycetales</taxon>
        <taxon>Planctomycetaceae</taxon>
        <taxon>Gimesia</taxon>
    </lineage>
</organism>
<dbReference type="PROSITE" id="PS00092">
    <property type="entry name" value="N6_MTASE"/>
    <property type="match status" value="1"/>
</dbReference>
<keyword evidence="7" id="KW-1185">Reference proteome</keyword>
<keyword evidence="2 6" id="KW-0489">Methyltransferase</keyword>
<name>A0A518IKT0_9PLAN</name>
<dbReference type="PRINTS" id="PR00508">
    <property type="entry name" value="S21N4MTFRASE"/>
</dbReference>
<evidence type="ECO:0000256" key="1">
    <source>
        <dbReference type="ARBA" id="ARBA00006594"/>
    </source>
</evidence>
<keyword evidence="3 6" id="KW-0808">Transferase</keyword>